<dbReference type="EMBL" id="KB469298">
    <property type="protein sequence ID" value="EPQ58046.1"/>
    <property type="molecule type" value="Genomic_DNA"/>
</dbReference>
<keyword evidence="1" id="KW-0175">Coiled coil</keyword>
<feature type="compositionally biased region" description="Polar residues" evidence="2">
    <location>
        <begin position="251"/>
        <end position="261"/>
    </location>
</feature>
<dbReference type="eggNOG" id="ENOG502SU6R">
    <property type="taxonomic scope" value="Eukaryota"/>
</dbReference>
<organism evidence="3 4">
    <name type="scientific">Gloeophyllum trabeum (strain ATCC 11539 / FP-39264 / Madison 617)</name>
    <name type="common">Brown rot fungus</name>
    <dbReference type="NCBI Taxonomy" id="670483"/>
    <lineage>
        <taxon>Eukaryota</taxon>
        <taxon>Fungi</taxon>
        <taxon>Dikarya</taxon>
        <taxon>Basidiomycota</taxon>
        <taxon>Agaricomycotina</taxon>
        <taxon>Agaricomycetes</taxon>
        <taxon>Gloeophyllales</taxon>
        <taxon>Gloeophyllaceae</taxon>
        <taxon>Gloeophyllum</taxon>
    </lineage>
</organism>
<dbReference type="STRING" id="670483.S7QE21"/>
<evidence type="ECO:0000256" key="1">
    <source>
        <dbReference type="SAM" id="Coils"/>
    </source>
</evidence>
<evidence type="ECO:0000313" key="4">
    <source>
        <dbReference type="Proteomes" id="UP000030669"/>
    </source>
</evidence>
<dbReference type="RefSeq" id="XP_007863332.1">
    <property type="nucleotide sequence ID" value="XM_007865141.1"/>
</dbReference>
<dbReference type="HOGENOM" id="CLU_769566_0_0_1"/>
<dbReference type="OrthoDB" id="6474464at2759"/>
<dbReference type="KEGG" id="gtr:GLOTRDRAFT_126535"/>
<keyword evidence="4" id="KW-1185">Reference proteome</keyword>
<proteinExistence type="predicted"/>
<feature type="compositionally biased region" description="Low complexity" evidence="2">
    <location>
        <begin position="226"/>
        <end position="241"/>
    </location>
</feature>
<protein>
    <submittedName>
        <fullName evidence="3">Uncharacterized protein</fullName>
    </submittedName>
</protein>
<gene>
    <name evidence="3" type="ORF">GLOTRDRAFT_126535</name>
</gene>
<evidence type="ECO:0000313" key="3">
    <source>
        <dbReference type="EMBL" id="EPQ58046.1"/>
    </source>
</evidence>
<feature type="coiled-coil region" evidence="1">
    <location>
        <begin position="99"/>
        <end position="151"/>
    </location>
</feature>
<sequence>MSPAKSKSKSPGHEPPTPPLSPRSQGSEKLSALDGKNDTTSVKGDASLDTQPVSTAQVGSSTASDRAGAPDFLASMSLQSLLGKVVDALGEIFEKEALLREAKANAEKIIAMKAELEAREIERERRIDEVKEQLRAQVEKHVQEIMTTQAADLIKGMVSQNLKKRVADELASESQIPETLKARIKETQPTLVNMQVDLYNREAKRYHGTIRSHKDKDPLRPPLRPAKSLSAESPSTSAAAAQKAIPPTPISARTNSGSNQEMEVEPPTPSPLFPSNMRALMRLKLEDARRITAEYNWPVIPEESEGGIGDGGGESREHYINTIMSHSGIPFKLPTSPQRHTRRPTIITCLSPSNTRSPMW</sequence>
<accession>S7QE21</accession>
<feature type="compositionally biased region" description="Polar residues" evidence="2">
    <location>
        <begin position="38"/>
        <end position="64"/>
    </location>
</feature>
<feature type="region of interest" description="Disordered" evidence="2">
    <location>
        <begin position="206"/>
        <end position="275"/>
    </location>
</feature>
<dbReference type="AlphaFoldDB" id="S7QE21"/>
<feature type="region of interest" description="Disordered" evidence="2">
    <location>
        <begin position="1"/>
        <end position="67"/>
    </location>
</feature>
<feature type="compositionally biased region" description="Basic residues" evidence="2">
    <location>
        <begin position="1"/>
        <end position="10"/>
    </location>
</feature>
<dbReference type="Proteomes" id="UP000030669">
    <property type="component" value="Unassembled WGS sequence"/>
</dbReference>
<evidence type="ECO:0000256" key="2">
    <source>
        <dbReference type="SAM" id="MobiDB-lite"/>
    </source>
</evidence>
<name>S7QE21_GLOTA</name>
<dbReference type="GeneID" id="19301402"/>
<reference evidence="3 4" key="1">
    <citation type="journal article" date="2012" name="Science">
        <title>The Paleozoic origin of enzymatic lignin decomposition reconstructed from 31 fungal genomes.</title>
        <authorList>
            <person name="Floudas D."/>
            <person name="Binder M."/>
            <person name="Riley R."/>
            <person name="Barry K."/>
            <person name="Blanchette R.A."/>
            <person name="Henrissat B."/>
            <person name="Martinez A.T."/>
            <person name="Otillar R."/>
            <person name="Spatafora J.W."/>
            <person name="Yadav J.S."/>
            <person name="Aerts A."/>
            <person name="Benoit I."/>
            <person name="Boyd A."/>
            <person name="Carlson A."/>
            <person name="Copeland A."/>
            <person name="Coutinho P.M."/>
            <person name="de Vries R.P."/>
            <person name="Ferreira P."/>
            <person name="Findley K."/>
            <person name="Foster B."/>
            <person name="Gaskell J."/>
            <person name="Glotzer D."/>
            <person name="Gorecki P."/>
            <person name="Heitman J."/>
            <person name="Hesse C."/>
            <person name="Hori C."/>
            <person name="Igarashi K."/>
            <person name="Jurgens J.A."/>
            <person name="Kallen N."/>
            <person name="Kersten P."/>
            <person name="Kohler A."/>
            <person name="Kuees U."/>
            <person name="Kumar T.K.A."/>
            <person name="Kuo A."/>
            <person name="LaButti K."/>
            <person name="Larrondo L.F."/>
            <person name="Lindquist E."/>
            <person name="Ling A."/>
            <person name="Lombard V."/>
            <person name="Lucas S."/>
            <person name="Lundell T."/>
            <person name="Martin R."/>
            <person name="McLaughlin D.J."/>
            <person name="Morgenstern I."/>
            <person name="Morin E."/>
            <person name="Murat C."/>
            <person name="Nagy L.G."/>
            <person name="Nolan M."/>
            <person name="Ohm R.A."/>
            <person name="Patyshakuliyeva A."/>
            <person name="Rokas A."/>
            <person name="Ruiz-Duenas F.J."/>
            <person name="Sabat G."/>
            <person name="Salamov A."/>
            <person name="Samejima M."/>
            <person name="Schmutz J."/>
            <person name="Slot J.C."/>
            <person name="St John F."/>
            <person name="Stenlid J."/>
            <person name="Sun H."/>
            <person name="Sun S."/>
            <person name="Syed K."/>
            <person name="Tsang A."/>
            <person name="Wiebenga A."/>
            <person name="Young D."/>
            <person name="Pisabarro A."/>
            <person name="Eastwood D.C."/>
            <person name="Martin F."/>
            <person name="Cullen D."/>
            <person name="Grigoriev I.V."/>
            <person name="Hibbett D.S."/>
        </authorList>
    </citation>
    <scope>NUCLEOTIDE SEQUENCE [LARGE SCALE GENOMIC DNA]</scope>
    <source>
        <strain evidence="3 4">ATCC 11539</strain>
    </source>
</reference>